<dbReference type="Proteomes" id="UP001548189">
    <property type="component" value="Unassembled WGS sequence"/>
</dbReference>
<keyword evidence="2" id="KW-1185">Reference proteome</keyword>
<dbReference type="SUPFAM" id="SSF81901">
    <property type="entry name" value="HCP-like"/>
    <property type="match status" value="1"/>
</dbReference>
<organism evidence="1 2">
    <name type="scientific">Aliikangiella maris</name>
    <dbReference type="NCBI Taxonomy" id="3162458"/>
    <lineage>
        <taxon>Bacteria</taxon>
        <taxon>Pseudomonadati</taxon>
        <taxon>Pseudomonadota</taxon>
        <taxon>Gammaproteobacteria</taxon>
        <taxon>Oceanospirillales</taxon>
        <taxon>Pleioneaceae</taxon>
        <taxon>Aliikangiella</taxon>
    </lineage>
</organism>
<protein>
    <submittedName>
        <fullName evidence="1">Uncharacterized protein</fullName>
    </submittedName>
</protein>
<proteinExistence type="predicted"/>
<sequence length="149" mass="17302">MKSRILLFVLMIIFIIVTLVLYKAYLHQSDKPYRNAVSLLKEGKYKDAYVIFKHLSQNGHLHAKIRLAKLYAVGLGVQKDREYASELILCNGTHNCIPGENEYYLGIELIDRHDGLKNGKEALYWIEKSASFSYEPAIKWLKENNQKRN</sequence>
<name>A0ABV2C081_9GAMM</name>
<accession>A0ABV2C081</accession>
<evidence type="ECO:0000313" key="2">
    <source>
        <dbReference type="Proteomes" id="UP001548189"/>
    </source>
</evidence>
<dbReference type="EMBL" id="JBEVCJ010000122">
    <property type="protein sequence ID" value="MET1257600.1"/>
    <property type="molecule type" value="Genomic_DNA"/>
</dbReference>
<comment type="caution">
    <text evidence="1">The sequence shown here is derived from an EMBL/GenBank/DDBJ whole genome shotgun (WGS) entry which is preliminary data.</text>
</comment>
<reference evidence="1 2" key="1">
    <citation type="submission" date="2024-06" db="EMBL/GenBank/DDBJ databases">
        <authorList>
            <person name="Li F."/>
        </authorList>
    </citation>
    <scope>NUCLEOTIDE SEQUENCE [LARGE SCALE GENOMIC DNA]</scope>
    <source>
        <strain evidence="1 2">GXAS 311</strain>
    </source>
</reference>
<dbReference type="Gene3D" id="1.25.40.10">
    <property type="entry name" value="Tetratricopeptide repeat domain"/>
    <property type="match status" value="1"/>
</dbReference>
<dbReference type="InterPro" id="IPR011990">
    <property type="entry name" value="TPR-like_helical_dom_sf"/>
</dbReference>
<gene>
    <name evidence="1" type="ORF">ABVT43_20885</name>
</gene>
<evidence type="ECO:0000313" key="1">
    <source>
        <dbReference type="EMBL" id="MET1257600.1"/>
    </source>
</evidence>